<protein>
    <submittedName>
        <fullName evidence="2">Putative type 1 light chain of dynein</fullName>
    </submittedName>
</protein>
<proteinExistence type="predicted"/>
<gene>
    <name evidence="2" type="ORF">CWI37_0023p0070</name>
    <name evidence="3" type="ORF">CWI38_0084p0040</name>
</gene>
<sequence length="131" mass="15421">MAEKEQKTDKSNESTIKNKETSSDKENNKKEENENKEKPQSRIKVVKSLVSENILEFIENLAEKYKDTKKPTMIARNFKDELEKKFGKGWNVIIGGHYFGIVVYEDHFYVEIDIDDNRILLFKSYMPPKVK</sequence>
<accession>A0A4Q9LC58</accession>
<dbReference type="EMBL" id="PITK01000084">
    <property type="protein sequence ID" value="TBU20360.1"/>
    <property type="molecule type" value="Genomic_DNA"/>
</dbReference>
<dbReference type="InterPro" id="IPR001372">
    <property type="entry name" value="Dynein_light_chain_typ-1/2"/>
</dbReference>
<feature type="region of interest" description="Disordered" evidence="1">
    <location>
        <begin position="1"/>
        <end position="41"/>
    </location>
</feature>
<dbReference type="Gene3D" id="3.30.740.10">
    <property type="entry name" value="Protein Inhibitor Of Neuronal Nitric Oxide Synthase"/>
    <property type="match status" value="1"/>
</dbReference>
<dbReference type="Proteomes" id="UP000292362">
    <property type="component" value="Unassembled WGS sequence"/>
</dbReference>
<dbReference type="EMBL" id="PITJ01000023">
    <property type="protein sequence ID" value="TBU05334.1"/>
    <property type="molecule type" value="Genomic_DNA"/>
</dbReference>
<evidence type="ECO:0000313" key="2">
    <source>
        <dbReference type="EMBL" id="TBU05334.1"/>
    </source>
</evidence>
<dbReference type="GO" id="GO:0007017">
    <property type="term" value="P:microtubule-based process"/>
    <property type="evidence" value="ECO:0007669"/>
    <property type="project" value="InterPro"/>
</dbReference>
<dbReference type="VEuPathDB" id="MicrosporidiaDB:CWI38_0084p0040"/>
<dbReference type="SUPFAM" id="SSF54648">
    <property type="entry name" value="DLC"/>
    <property type="match status" value="1"/>
</dbReference>
<evidence type="ECO:0000256" key="1">
    <source>
        <dbReference type="SAM" id="MobiDB-lite"/>
    </source>
</evidence>
<dbReference type="CDD" id="cd21450">
    <property type="entry name" value="DLC-like_DYNLL1-like"/>
    <property type="match status" value="1"/>
</dbReference>
<evidence type="ECO:0000313" key="5">
    <source>
        <dbReference type="Proteomes" id="UP000292362"/>
    </source>
</evidence>
<dbReference type="SMART" id="SM01375">
    <property type="entry name" value="Dynein_light"/>
    <property type="match status" value="1"/>
</dbReference>
<reference evidence="4 5" key="1">
    <citation type="submission" date="2017-12" db="EMBL/GenBank/DDBJ databases">
        <authorList>
            <person name="Pombert J.-F."/>
            <person name="Haag K.L."/>
            <person name="Ebert D."/>
        </authorList>
    </citation>
    <scope>NUCLEOTIDE SEQUENCE [LARGE SCALE GENOMIC DNA]</scope>
    <source>
        <strain evidence="2">FI-OER-3-3</strain>
        <strain evidence="3">IL-G-3</strain>
    </source>
</reference>
<dbReference type="STRING" id="1176355.A0A4Q9LC58"/>
<comment type="caution">
    <text evidence="2">The sequence shown here is derived from an EMBL/GenBank/DDBJ whole genome shotgun (WGS) entry which is preliminary data.</text>
</comment>
<name>A0A4Q9LC58_9MICR</name>
<keyword evidence="4" id="KW-1185">Reference proteome</keyword>
<dbReference type="GO" id="GO:0030286">
    <property type="term" value="C:dynein complex"/>
    <property type="evidence" value="ECO:0007669"/>
    <property type="project" value="InterPro"/>
</dbReference>
<dbReference type="Proteomes" id="UP000292282">
    <property type="component" value="Unassembled WGS sequence"/>
</dbReference>
<evidence type="ECO:0000313" key="3">
    <source>
        <dbReference type="EMBL" id="TBU20360.1"/>
    </source>
</evidence>
<dbReference type="OrthoDB" id="6506078at2759"/>
<feature type="compositionally biased region" description="Basic and acidic residues" evidence="1">
    <location>
        <begin position="1"/>
        <end position="40"/>
    </location>
</feature>
<dbReference type="InterPro" id="IPR037177">
    <property type="entry name" value="DLC_sf"/>
</dbReference>
<evidence type="ECO:0000313" key="4">
    <source>
        <dbReference type="Proteomes" id="UP000292282"/>
    </source>
</evidence>
<organism evidence="2 5">
    <name type="scientific">Hamiltosporidium tvaerminnensis</name>
    <dbReference type="NCBI Taxonomy" id="1176355"/>
    <lineage>
        <taxon>Eukaryota</taxon>
        <taxon>Fungi</taxon>
        <taxon>Fungi incertae sedis</taxon>
        <taxon>Microsporidia</taxon>
        <taxon>Dubosqiidae</taxon>
        <taxon>Hamiltosporidium</taxon>
    </lineage>
</organism>
<dbReference type="VEuPathDB" id="MicrosporidiaDB:CWI37_0023p0070"/>
<dbReference type="AlphaFoldDB" id="A0A4Q9LC58"/>
<dbReference type="Pfam" id="PF01221">
    <property type="entry name" value="Dynein_light"/>
    <property type="match status" value="1"/>
</dbReference>